<dbReference type="EMBL" id="CAJPWZ010000673">
    <property type="protein sequence ID" value="CAG2198263.1"/>
    <property type="molecule type" value="Genomic_DNA"/>
</dbReference>
<dbReference type="InterPro" id="IPR050111">
    <property type="entry name" value="C-type_lectin/snaclec_domain"/>
</dbReference>
<dbReference type="PANTHER" id="PTHR22803">
    <property type="entry name" value="MANNOSE, PHOSPHOLIPASE, LECTIN RECEPTOR RELATED"/>
    <property type="match status" value="1"/>
</dbReference>
<accession>A0A8S3QTN5</accession>
<dbReference type="Pfam" id="PF00059">
    <property type="entry name" value="Lectin_C"/>
    <property type="match status" value="1"/>
</dbReference>
<dbReference type="SMART" id="SM00034">
    <property type="entry name" value="CLECT"/>
    <property type="match status" value="1"/>
</dbReference>
<sequence>MMMKYNKLYLIIIVVCHVQRKYKANIIPGQNPFDQRSDFIVIDDRETLETTFNLVEESGVDTGSAFGFLPIPFVSIALLMMATGMLIMPSSVTSRATIAPRPDVQIFLAAPTPAPAQTTPCIPTNCPADYSLLDDQTAGQNCYLYGGNAQEVWSDALKVCTSTPGAYLWRPNTRAEADAVKNKFTIGDDVFIWTGANSPTHDENFVFAVDNAALSLLNLPFGVLDPNGQLGEDCVTIEFDTGVNPDDWQWENDDCDDDFRYICEFPRKTCP</sequence>
<dbReference type="Proteomes" id="UP000683360">
    <property type="component" value="Unassembled WGS sequence"/>
</dbReference>
<feature type="domain" description="C-type lectin" evidence="2">
    <location>
        <begin position="138"/>
        <end position="264"/>
    </location>
</feature>
<name>A0A8S3QTN5_MYTED</name>
<organism evidence="3 4">
    <name type="scientific">Mytilus edulis</name>
    <name type="common">Blue mussel</name>
    <dbReference type="NCBI Taxonomy" id="6550"/>
    <lineage>
        <taxon>Eukaryota</taxon>
        <taxon>Metazoa</taxon>
        <taxon>Spiralia</taxon>
        <taxon>Lophotrochozoa</taxon>
        <taxon>Mollusca</taxon>
        <taxon>Bivalvia</taxon>
        <taxon>Autobranchia</taxon>
        <taxon>Pteriomorphia</taxon>
        <taxon>Mytilida</taxon>
        <taxon>Mytiloidea</taxon>
        <taxon>Mytilidae</taxon>
        <taxon>Mytilinae</taxon>
        <taxon>Mytilus</taxon>
    </lineage>
</organism>
<dbReference type="CDD" id="cd00037">
    <property type="entry name" value="CLECT"/>
    <property type="match status" value="1"/>
</dbReference>
<evidence type="ECO:0000259" key="2">
    <source>
        <dbReference type="PROSITE" id="PS50041"/>
    </source>
</evidence>
<dbReference type="PROSITE" id="PS50041">
    <property type="entry name" value="C_TYPE_LECTIN_2"/>
    <property type="match status" value="1"/>
</dbReference>
<evidence type="ECO:0000313" key="4">
    <source>
        <dbReference type="Proteomes" id="UP000683360"/>
    </source>
</evidence>
<keyword evidence="1" id="KW-0472">Membrane</keyword>
<feature type="transmembrane region" description="Helical" evidence="1">
    <location>
        <begin position="65"/>
        <end position="88"/>
    </location>
</feature>
<dbReference type="Gene3D" id="3.10.100.10">
    <property type="entry name" value="Mannose-Binding Protein A, subunit A"/>
    <property type="match status" value="1"/>
</dbReference>
<dbReference type="InterPro" id="IPR016186">
    <property type="entry name" value="C-type_lectin-like/link_sf"/>
</dbReference>
<dbReference type="InterPro" id="IPR001304">
    <property type="entry name" value="C-type_lectin-like"/>
</dbReference>
<dbReference type="OrthoDB" id="6116766at2759"/>
<keyword evidence="1" id="KW-0812">Transmembrane</keyword>
<dbReference type="InterPro" id="IPR016187">
    <property type="entry name" value="CTDL_fold"/>
</dbReference>
<comment type="caution">
    <text evidence="3">The sequence shown here is derived from an EMBL/GenBank/DDBJ whole genome shotgun (WGS) entry which is preliminary data.</text>
</comment>
<evidence type="ECO:0000256" key="1">
    <source>
        <dbReference type="SAM" id="Phobius"/>
    </source>
</evidence>
<keyword evidence="1" id="KW-1133">Transmembrane helix</keyword>
<dbReference type="AlphaFoldDB" id="A0A8S3QTN5"/>
<keyword evidence="4" id="KW-1185">Reference proteome</keyword>
<gene>
    <name evidence="3" type="ORF">MEDL_13039</name>
</gene>
<reference evidence="3" key="1">
    <citation type="submission" date="2021-03" db="EMBL/GenBank/DDBJ databases">
        <authorList>
            <person name="Bekaert M."/>
        </authorList>
    </citation>
    <scope>NUCLEOTIDE SEQUENCE</scope>
</reference>
<dbReference type="SUPFAM" id="SSF56436">
    <property type="entry name" value="C-type lectin-like"/>
    <property type="match status" value="1"/>
</dbReference>
<evidence type="ECO:0000313" key="3">
    <source>
        <dbReference type="EMBL" id="CAG2198263.1"/>
    </source>
</evidence>
<protein>
    <submittedName>
        <fullName evidence="3">CLEC3A</fullName>
    </submittedName>
</protein>
<proteinExistence type="predicted"/>